<dbReference type="InterPro" id="IPR007627">
    <property type="entry name" value="RNA_pol_sigma70_r2"/>
</dbReference>
<reference evidence="8" key="1">
    <citation type="submission" date="2022-07" db="EMBL/GenBank/DDBJ databases">
        <authorList>
            <person name="Otstavnykh N."/>
            <person name="Isaeva M."/>
            <person name="Bystritskaya E."/>
        </authorList>
    </citation>
    <scope>NUCLEOTIDE SEQUENCE</scope>
    <source>
        <strain evidence="8">10Alg 79</strain>
    </source>
</reference>
<evidence type="ECO:0000256" key="2">
    <source>
        <dbReference type="ARBA" id="ARBA00023015"/>
    </source>
</evidence>
<dbReference type="InterPro" id="IPR013325">
    <property type="entry name" value="RNA_pol_sigma_r2"/>
</dbReference>
<dbReference type="AlphaFoldDB" id="A0AAJ1UD01"/>
<dbReference type="CDD" id="cd06171">
    <property type="entry name" value="Sigma70_r4"/>
    <property type="match status" value="1"/>
</dbReference>
<sequence>MPFDQDAHGGAGALDEASDEALLVLFANGDAEAARDLTARLVPVIMAHAYRLLGNRAEAEDVTQEALMRLWKIAPDWRQGEAKVTTWLYRVTANLATDRLRGRKRSGPPLDEVAEPVDATPGMEARLQTRARAEALQGALGDLPERQRQAVVLRHIEGLANPEIAAIMEISTEAVESLIARGKRALSQALGGRRDELGLD</sequence>
<organism evidence="8 9">
    <name type="scientific">Rhodalgimonas zhirmunskyi</name>
    <dbReference type="NCBI Taxonomy" id="2964767"/>
    <lineage>
        <taxon>Bacteria</taxon>
        <taxon>Pseudomonadati</taxon>
        <taxon>Pseudomonadota</taxon>
        <taxon>Alphaproteobacteria</taxon>
        <taxon>Rhodobacterales</taxon>
        <taxon>Roseobacteraceae</taxon>
        <taxon>Rhodalgimonas</taxon>
    </lineage>
</organism>
<name>A0AAJ1UD01_9RHOB</name>
<dbReference type="InterPro" id="IPR014284">
    <property type="entry name" value="RNA_pol_sigma-70_dom"/>
</dbReference>
<dbReference type="SUPFAM" id="SSF88659">
    <property type="entry name" value="Sigma3 and sigma4 domains of RNA polymerase sigma factors"/>
    <property type="match status" value="1"/>
</dbReference>
<keyword evidence="3" id="KW-0731">Sigma factor</keyword>
<accession>A0AAJ1UD01</accession>
<comment type="caution">
    <text evidence="8">The sequence shown here is derived from an EMBL/GenBank/DDBJ whole genome shotgun (WGS) entry which is preliminary data.</text>
</comment>
<evidence type="ECO:0000256" key="5">
    <source>
        <dbReference type="ARBA" id="ARBA00023163"/>
    </source>
</evidence>
<reference evidence="8" key="2">
    <citation type="submission" date="2023-04" db="EMBL/GenBank/DDBJ databases">
        <title>'Rhodoalgimonas zhirmunskyi' gen. nov., isolated from a red alga.</title>
        <authorList>
            <person name="Nedashkovskaya O.I."/>
            <person name="Otstavnykh N.Y."/>
            <person name="Bystritskaya E.P."/>
            <person name="Balabanova L.A."/>
            <person name="Isaeva M.P."/>
        </authorList>
    </citation>
    <scope>NUCLEOTIDE SEQUENCE</scope>
    <source>
        <strain evidence="8">10Alg 79</strain>
    </source>
</reference>
<dbReference type="Gene3D" id="1.10.10.10">
    <property type="entry name" value="Winged helix-like DNA-binding domain superfamily/Winged helix DNA-binding domain"/>
    <property type="match status" value="1"/>
</dbReference>
<evidence type="ECO:0000259" key="6">
    <source>
        <dbReference type="Pfam" id="PF04542"/>
    </source>
</evidence>
<evidence type="ECO:0000256" key="4">
    <source>
        <dbReference type="ARBA" id="ARBA00023125"/>
    </source>
</evidence>
<evidence type="ECO:0000256" key="3">
    <source>
        <dbReference type="ARBA" id="ARBA00023082"/>
    </source>
</evidence>
<feature type="domain" description="RNA polymerase sigma factor 70 region 4 type 2" evidence="7">
    <location>
        <begin position="134"/>
        <end position="186"/>
    </location>
</feature>
<evidence type="ECO:0000259" key="7">
    <source>
        <dbReference type="Pfam" id="PF08281"/>
    </source>
</evidence>
<evidence type="ECO:0000313" key="8">
    <source>
        <dbReference type="EMBL" id="MDQ2095698.1"/>
    </source>
</evidence>
<feature type="domain" description="RNA polymerase sigma-70 region 2" evidence="6">
    <location>
        <begin position="39"/>
        <end position="105"/>
    </location>
</feature>
<dbReference type="InterPro" id="IPR036388">
    <property type="entry name" value="WH-like_DNA-bd_sf"/>
</dbReference>
<dbReference type="InterPro" id="IPR013249">
    <property type="entry name" value="RNA_pol_sigma70_r4_t2"/>
</dbReference>
<dbReference type="Gene3D" id="1.10.1740.10">
    <property type="match status" value="1"/>
</dbReference>
<dbReference type="NCBIfam" id="TIGR02937">
    <property type="entry name" value="sigma70-ECF"/>
    <property type="match status" value="1"/>
</dbReference>
<dbReference type="EMBL" id="JANFFA010000005">
    <property type="protein sequence ID" value="MDQ2095698.1"/>
    <property type="molecule type" value="Genomic_DNA"/>
</dbReference>
<dbReference type="GO" id="GO:0003677">
    <property type="term" value="F:DNA binding"/>
    <property type="evidence" value="ECO:0007669"/>
    <property type="project" value="UniProtKB-KW"/>
</dbReference>
<dbReference type="PANTHER" id="PTHR43133">
    <property type="entry name" value="RNA POLYMERASE ECF-TYPE SIGMA FACTO"/>
    <property type="match status" value="1"/>
</dbReference>
<dbReference type="Pfam" id="PF04542">
    <property type="entry name" value="Sigma70_r2"/>
    <property type="match status" value="1"/>
</dbReference>
<protein>
    <submittedName>
        <fullName evidence="8">RNA polymerase sigma factor</fullName>
    </submittedName>
</protein>
<gene>
    <name evidence="8" type="ORF">NOI20_16390</name>
</gene>
<dbReference type="GO" id="GO:0016987">
    <property type="term" value="F:sigma factor activity"/>
    <property type="evidence" value="ECO:0007669"/>
    <property type="project" value="UniProtKB-KW"/>
</dbReference>
<keyword evidence="4" id="KW-0238">DNA-binding</keyword>
<dbReference type="SUPFAM" id="SSF88946">
    <property type="entry name" value="Sigma2 domain of RNA polymerase sigma factors"/>
    <property type="match status" value="1"/>
</dbReference>
<dbReference type="Pfam" id="PF08281">
    <property type="entry name" value="Sigma70_r4_2"/>
    <property type="match status" value="1"/>
</dbReference>
<dbReference type="NCBIfam" id="NF009176">
    <property type="entry name" value="PRK12524.1"/>
    <property type="match status" value="1"/>
</dbReference>
<keyword evidence="5" id="KW-0804">Transcription</keyword>
<dbReference type="PANTHER" id="PTHR43133:SF8">
    <property type="entry name" value="RNA POLYMERASE SIGMA FACTOR HI_1459-RELATED"/>
    <property type="match status" value="1"/>
</dbReference>
<dbReference type="GO" id="GO:0006352">
    <property type="term" value="P:DNA-templated transcription initiation"/>
    <property type="evidence" value="ECO:0007669"/>
    <property type="project" value="InterPro"/>
</dbReference>
<evidence type="ECO:0000313" key="9">
    <source>
        <dbReference type="Proteomes" id="UP001227162"/>
    </source>
</evidence>
<proteinExistence type="inferred from homology"/>
<dbReference type="InterPro" id="IPR013324">
    <property type="entry name" value="RNA_pol_sigma_r3/r4-like"/>
</dbReference>
<comment type="similarity">
    <text evidence="1">Belongs to the sigma-70 factor family. ECF subfamily.</text>
</comment>
<evidence type="ECO:0000256" key="1">
    <source>
        <dbReference type="ARBA" id="ARBA00010641"/>
    </source>
</evidence>
<dbReference type="InterPro" id="IPR039425">
    <property type="entry name" value="RNA_pol_sigma-70-like"/>
</dbReference>
<keyword evidence="9" id="KW-1185">Reference proteome</keyword>
<keyword evidence="2" id="KW-0805">Transcription regulation</keyword>
<dbReference type="Proteomes" id="UP001227162">
    <property type="component" value="Unassembled WGS sequence"/>
</dbReference>